<dbReference type="InterPro" id="IPR016181">
    <property type="entry name" value="Acyl_CoA_acyltransferase"/>
</dbReference>
<keyword evidence="2" id="KW-1185">Reference proteome</keyword>
<reference evidence="1" key="2">
    <citation type="journal article" date="2021" name="Sci. Rep.">
        <title>The distribution of antibiotic resistance genes in chicken gut microbiota commensals.</title>
        <authorList>
            <person name="Juricova H."/>
            <person name="Matiasovicova J."/>
            <person name="Kubasova T."/>
            <person name="Cejkova D."/>
            <person name="Rychlik I."/>
        </authorList>
    </citation>
    <scope>NUCLEOTIDE SEQUENCE</scope>
    <source>
        <strain evidence="1">An420c</strain>
    </source>
</reference>
<name>A0A939BC51_9CLOT</name>
<evidence type="ECO:0000313" key="2">
    <source>
        <dbReference type="Proteomes" id="UP000713880"/>
    </source>
</evidence>
<proteinExistence type="predicted"/>
<gene>
    <name evidence="1" type="ORF">H6A13_07270</name>
</gene>
<comment type="caution">
    <text evidence="1">The sequence shown here is derived from an EMBL/GenBank/DDBJ whole genome shotgun (WGS) entry which is preliminary data.</text>
</comment>
<organism evidence="1 2">
    <name type="scientific">Mordavella massiliensis</name>
    <dbReference type="NCBI Taxonomy" id="1871024"/>
    <lineage>
        <taxon>Bacteria</taxon>
        <taxon>Bacillati</taxon>
        <taxon>Bacillota</taxon>
        <taxon>Clostridia</taxon>
        <taxon>Eubacteriales</taxon>
        <taxon>Clostridiaceae</taxon>
        <taxon>Mordavella</taxon>
    </lineage>
</organism>
<dbReference type="AlphaFoldDB" id="A0A939BC51"/>
<accession>A0A939BC51</accession>
<dbReference type="Proteomes" id="UP000713880">
    <property type="component" value="Unassembled WGS sequence"/>
</dbReference>
<dbReference type="EMBL" id="JACJLV010000020">
    <property type="protein sequence ID" value="MBM6826901.1"/>
    <property type="molecule type" value="Genomic_DNA"/>
</dbReference>
<protein>
    <submittedName>
        <fullName evidence="1">Uncharacterized protein</fullName>
    </submittedName>
</protein>
<evidence type="ECO:0000313" key="1">
    <source>
        <dbReference type="EMBL" id="MBM6826901.1"/>
    </source>
</evidence>
<dbReference type="RefSeq" id="WP_204908950.1">
    <property type="nucleotide sequence ID" value="NZ_JACJLV010000020.1"/>
</dbReference>
<reference evidence="1" key="1">
    <citation type="submission" date="2020-08" db="EMBL/GenBank/DDBJ databases">
        <authorList>
            <person name="Cejkova D."/>
            <person name="Kubasova T."/>
            <person name="Jahodarova E."/>
            <person name="Rychlik I."/>
        </authorList>
    </citation>
    <scope>NUCLEOTIDE SEQUENCE</scope>
    <source>
        <strain evidence="1">An420c</strain>
    </source>
</reference>
<sequence>MKKWKYYNHAMIPMAAPHEEIDVEPNKKFWKDNKKALFARWTSEFDCGYETNWWYVIKDEPFDITTLKSSYRYKINKGIRNFDVRVINPIDYIDELLDIFIEAFASWPAKYRPQFTYGDAKELAQKLSIDPTMICFGAFYRETGELCGFMQAPTYETYTELQVQRVKPAYEKLQINAALVYGLIANNSKKLETGNFYILDGARSISHETNFQDYLEKYFGFRKAYCKLHIAYNPKVKWIITVLYPFRKLLHRFDDIGFVHQINSVLYMEELYRSEAVSE</sequence>
<dbReference type="SUPFAM" id="SSF55729">
    <property type="entry name" value="Acyl-CoA N-acyltransferases (Nat)"/>
    <property type="match status" value="1"/>
</dbReference>